<dbReference type="OrthoDB" id="673630at2"/>
<dbReference type="RefSeq" id="WP_012791738.1">
    <property type="nucleotide sequence ID" value="NC_013132.1"/>
</dbReference>
<dbReference type="Gene3D" id="3.90.20.10">
    <property type="match status" value="1"/>
</dbReference>
<dbReference type="EMBL" id="CP001699">
    <property type="protein sequence ID" value="ACU61566.1"/>
    <property type="molecule type" value="Genomic_DNA"/>
</dbReference>
<evidence type="ECO:0000313" key="3">
    <source>
        <dbReference type="Proteomes" id="UP000002215"/>
    </source>
</evidence>
<dbReference type="KEGG" id="cpi:Cpin_4106"/>
<evidence type="ECO:0000256" key="1">
    <source>
        <dbReference type="SAM" id="MobiDB-lite"/>
    </source>
</evidence>
<proteinExistence type="predicted"/>
<feature type="region of interest" description="Disordered" evidence="1">
    <location>
        <begin position="85"/>
        <end position="105"/>
    </location>
</feature>
<reference evidence="2 3" key="2">
    <citation type="journal article" date="2010" name="Stand. Genomic Sci.">
        <title>Complete genome sequence of Chitinophaga pinensis type strain (UQM 2034).</title>
        <authorList>
            <person name="Glavina Del Rio T."/>
            <person name="Abt B."/>
            <person name="Spring S."/>
            <person name="Lapidus A."/>
            <person name="Nolan M."/>
            <person name="Tice H."/>
            <person name="Copeland A."/>
            <person name="Cheng J.F."/>
            <person name="Chen F."/>
            <person name="Bruce D."/>
            <person name="Goodwin L."/>
            <person name="Pitluck S."/>
            <person name="Ivanova N."/>
            <person name="Mavromatis K."/>
            <person name="Mikhailova N."/>
            <person name="Pati A."/>
            <person name="Chen A."/>
            <person name="Palaniappan K."/>
            <person name="Land M."/>
            <person name="Hauser L."/>
            <person name="Chang Y.J."/>
            <person name="Jeffries C.D."/>
            <person name="Chain P."/>
            <person name="Saunders E."/>
            <person name="Detter J.C."/>
            <person name="Brettin T."/>
            <person name="Rohde M."/>
            <person name="Goker M."/>
            <person name="Bristow J."/>
            <person name="Eisen J.A."/>
            <person name="Markowitz V."/>
            <person name="Hugenholtz P."/>
            <person name="Kyrpides N.C."/>
            <person name="Klenk H.P."/>
            <person name="Lucas S."/>
        </authorList>
    </citation>
    <scope>NUCLEOTIDE SEQUENCE [LARGE SCALE GENOMIC DNA]</scope>
    <source>
        <strain evidence="3">ATCC 43595 / DSM 2588 / LMG 13176 / NBRC 15968 / NCIMB 11800 / UQM 2034</strain>
    </source>
</reference>
<reference evidence="3" key="1">
    <citation type="submission" date="2009-08" db="EMBL/GenBank/DDBJ databases">
        <title>The complete genome of Chitinophaga pinensis DSM 2588.</title>
        <authorList>
            <consortium name="US DOE Joint Genome Institute (JGI-PGF)"/>
            <person name="Lucas S."/>
            <person name="Copeland A."/>
            <person name="Lapidus A."/>
            <person name="Glavina del Rio T."/>
            <person name="Dalin E."/>
            <person name="Tice H."/>
            <person name="Bruce D."/>
            <person name="Goodwin L."/>
            <person name="Pitluck S."/>
            <person name="Kyrpides N."/>
            <person name="Mavromatis K."/>
            <person name="Ivanova N."/>
            <person name="Mikhailova N."/>
            <person name="Sims D."/>
            <person name="Meinche L."/>
            <person name="Brettin T."/>
            <person name="Detter J.C."/>
            <person name="Han C."/>
            <person name="Larimer F."/>
            <person name="Land M."/>
            <person name="Hauser L."/>
            <person name="Markowitz V."/>
            <person name="Cheng J.-F."/>
            <person name="Hugenholtz P."/>
            <person name="Woyke T."/>
            <person name="Wu D."/>
            <person name="Spring S."/>
            <person name="Klenk H.-P."/>
            <person name="Eisen J.A."/>
        </authorList>
    </citation>
    <scope>NUCLEOTIDE SEQUENCE [LARGE SCALE GENOMIC DNA]</scope>
    <source>
        <strain evidence="3">ATCC 43595 / DSM 2588 / LMG 13176 / NBRC 15968 / NCIMB 11800 / UQM 2034</strain>
    </source>
</reference>
<evidence type="ECO:0000313" key="2">
    <source>
        <dbReference type="EMBL" id="ACU61566.1"/>
    </source>
</evidence>
<feature type="compositionally biased region" description="Basic residues" evidence="1">
    <location>
        <begin position="93"/>
        <end position="105"/>
    </location>
</feature>
<name>A0A979GW61_CHIPD</name>
<sequence>MADVSNETIDMLISRISALEKTVQEGFKTMDERLTSLELILTGIGTRFNNMESRMIDIEQRQIAHEIQIESRFYSIEVLLEKNTEPNPAWNKHPGKTPPKGRGKV</sequence>
<accession>A0A979GW61</accession>
<dbReference type="Proteomes" id="UP000002215">
    <property type="component" value="Chromosome"/>
</dbReference>
<protein>
    <submittedName>
        <fullName evidence="2">Uncharacterized protein</fullName>
    </submittedName>
</protein>
<dbReference type="AlphaFoldDB" id="A0A979GW61"/>
<gene>
    <name evidence="2" type="ordered locus">Cpin_4106</name>
</gene>
<organism evidence="2 3">
    <name type="scientific">Chitinophaga pinensis (strain ATCC 43595 / DSM 2588 / LMG 13176 / NBRC 15968 / NCIMB 11800 / UQM 2034)</name>
    <dbReference type="NCBI Taxonomy" id="485918"/>
    <lineage>
        <taxon>Bacteria</taxon>
        <taxon>Pseudomonadati</taxon>
        <taxon>Bacteroidota</taxon>
        <taxon>Chitinophagia</taxon>
        <taxon>Chitinophagales</taxon>
        <taxon>Chitinophagaceae</taxon>
        <taxon>Chitinophaga</taxon>
    </lineage>
</organism>